<keyword evidence="2 4" id="KW-0808">Transferase</keyword>
<gene>
    <name evidence="4" type="ORF">Aph01nite_23310</name>
</gene>
<evidence type="ECO:0000313" key="5">
    <source>
        <dbReference type="Proteomes" id="UP000640052"/>
    </source>
</evidence>
<dbReference type="SUPFAM" id="SSF53756">
    <property type="entry name" value="UDP-Glycosyltransferase/glycogen phosphorylase"/>
    <property type="match status" value="1"/>
</dbReference>
<evidence type="ECO:0000259" key="3">
    <source>
        <dbReference type="Pfam" id="PF13439"/>
    </source>
</evidence>
<dbReference type="InterPro" id="IPR050194">
    <property type="entry name" value="Glycosyltransferase_grp1"/>
</dbReference>
<reference evidence="4" key="1">
    <citation type="submission" date="2021-01" db="EMBL/GenBank/DDBJ databases">
        <title>Whole genome shotgun sequence of Acrocarpospora phusangensis NBRC 108782.</title>
        <authorList>
            <person name="Komaki H."/>
            <person name="Tamura T."/>
        </authorList>
    </citation>
    <scope>NUCLEOTIDE SEQUENCE</scope>
    <source>
        <strain evidence="4">NBRC 108782</strain>
    </source>
</reference>
<dbReference type="Pfam" id="PF13692">
    <property type="entry name" value="Glyco_trans_1_4"/>
    <property type="match status" value="1"/>
</dbReference>
<dbReference type="RefSeq" id="WP_204040805.1">
    <property type="nucleotide sequence ID" value="NZ_BOOA01000015.1"/>
</dbReference>
<dbReference type="PANTHER" id="PTHR45947">
    <property type="entry name" value="SULFOQUINOVOSYL TRANSFERASE SQD2"/>
    <property type="match status" value="1"/>
</dbReference>
<protein>
    <submittedName>
        <fullName evidence="4">Glycosyl transferase family 1</fullName>
    </submittedName>
</protein>
<keyword evidence="1" id="KW-0328">Glycosyltransferase</keyword>
<evidence type="ECO:0000256" key="2">
    <source>
        <dbReference type="ARBA" id="ARBA00022679"/>
    </source>
</evidence>
<dbReference type="Pfam" id="PF13439">
    <property type="entry name" value="Glyco_transf_4"/>
    <property type="match status" value="1"/>
</dbReference>
<dbReference type="GO" id="GO:0016757">
    <property type="term" value="F:glycosyltransferase activity"/>
    <property type="evidence" value="ECO:0007669"/>
    <property type="project" value="UniProtKB-KW"/>
</dbReference>
<organism evidence="4 5">
    <name type="scientific">Acrocarpospora phusangensis</name>
    <dbReference type="NCBI Taxonomy" id="1070424"/>
    <lineage>
        <taxon>Bacteria</taxon>
        <taxon>Bacillati</taxon>
        <taxon>Actinomycetota</taxon>
        <taxon>Actinomycetes</taxon>
        <taxon>Streptosporangiales</taxon>
        <taxon>Streptosporangiaceae</taxon>
        <taxon>Acrocarpospora</taxon>
    </lineage>
</organism>
<dbReference type="Gene3D" id="3.40.50.2000">
    <property type="entry name" value="Glycogen Phosphorylase B"/>
    <property type="match status" value="2"/>
</dbReference>
<feature type="domain" description="Glycosyltransferase subfamily 4-like N-terminal" evidence="3">
    <location>
        <begin position="22"/>
        <end position="185"/>
    </location>
</feature>
<dbReference type="GO" id="GO:1901137">
    <property type="term" value="P:carbohydrate derivative biosynthetic process"/>
    <property type="evidence" value="ECO:0007669"/>
    <property type="project" value="UniProtKB-ARBA"/>
</dbReference>
<dbReference type="EMBL" id="BOOA01000015">
    <property type="protein sequence ID" value="GIH24021.1"/>
    <property type="molecule type" value="Genomic_DNA"/>
</dbReference>
<dbReference type="PANTHER" id="PTHR45947:SF3">
    <property type="entry name" value="SULFOQUINOVOSYL TRANSFERASE SQD2"/>
    <property type="match status" value="1"/>
</dbReference>
<name>A0A919Q9M2_9ACTN</name>
<proteinExistence type="predicted"/>
<keyword evidence="5" id="KW-1185">Reference proteome</keyword>
<sequence>MLRNTSRRPGMVVQLIGHLGLGGAEHQVVLLARELKARGVRTEVLVMFGGGPREAHLRSAGIPVVDLGFRTFLRDGWRAVPALVRGSARMVRYLRRTRPDVLHAHLFQCYVAAAALARPAGVRVLVAGRHTAPDQHRLSAAMRLLDRRASRRADYLIAVSQELARQVRTVTRTPAAKIGVAYNGLTAGAFARHQPAALATERPVILAIGNLHRWKGHSVLVGAAALLRQRGLDCTLVVLGEGPERESLTRQARAFGLDLRLPGSRPDVGRWLARADVVAHPSLSEPLGIAVMEAMAAGVPVAASAVGGIPELLTGRGLLVPPGDAEALAAALERLLRDPARAGELAAAARAWSVEHLHAGVTVDRHLSIYGQLLSGR</sequence>
<dbReference type="AlphaFoldDB" id="A0A919Q9M2"/>
<evidence type="ECO:0000256" key="1">
    <source>
        <dbReference type="ARBA" id="ARBA00022676"/>
    </source>
</evidence>
<dbReference type="CDD" id="cd03811">
    <property type="entry name" value="GT4_GT28_WabH-like"/>
    <property type="match status" value="1"/>
</dbReference>
<comment type="caution">
    <text evidence="4">The sequence shown here is derived from an EMBL/GenBank/DDBJ whole genome shotgun (WGS) entry which is preliminary data.</text>
</comment>
<accession>A0A919Q9M2</accession>
<dbReference type="Proteomes" id="UP000640052">
    <property type="component" value="Unassembled WGS sequence"/>
</dbReference>
<dbReference type="InterPro" id="IPR028098">
    <property type="entry name" value="Glyco_trans_4-like_N"/>
</dbReference>
<evidence type="ECO:0000313" key="4">
    <source>
        <dbReference type="EMBL" id="GIH24021.1"/>
    </source>
</evidence>